<gene>
    <name evidence="2" type="ORF">A2214_01290</name>
</gene>
<evidence type="ECO:0000256" key="1">
    <source>
        <dbReference type="SAM" id="Phobius"/>
    </source>
</evidence>
<evidence type="ECO:0000313" key="2">
    <source>
        <dbReference type="EMBL" id="OGY68357.1"/>
    </source>
</evidence>
<dbReference type="EMBL" id="MHJN01000031">
    <property type="protein sequence ID" value="OGY68357.1"/>
    <property type="molecule type" value="Genomic_DNA"/>
</dbReference>
<comment type="caution">
    <text evidence="2">The sequence shown here is derived from an EMBL/GenBank/DDBJ whole genome shotgun (WGS) entry which is preliminary data.</text>
</comment>
<reference evidence="2 3" key="1">
    <citation type="journal article" date="2016" name="Nat. Commun.">
        <title>Thousands of microbial genomes shed light on interconnected biogeochemical processes in an aquifer system.</title>
        <authorList>
            <person name="Anantharaman K."/>
            <person name="Brown C.T."/>
            <person name="Hug L.A."/>
            <person name="Sharon I."/>
            <person name="Castelle C.J."/>
            <person name="Probst A.J."/>
            <person name="Thomas B.C."/>
            <person name="Singh A."/>
            <person name="Wilkins M.J."/>
            <person name="Karaoz U."/>
            <person name="Brodie E.L."/>
            <person name="Williams K.H."/>
            <person name="Hubbard S.S."/>
            <person name="Banfield J.F."/>
        </authorList>
    </citation>
    <scope>NUCLEOTIDE SEQUENCE [LARGE SCALE GENOMIC DNA]</scope>
</reference>
<dbReference type="Proteomes" id="UP000176626">
    <property type="component" value="Unassembled WGS sequence"/>
</dbReference>
<keyword evidence="1" id="KW-0812">Transmembrane</keyword>
<keyword evidence="1" id="KW-1133">Transmembrane helix</keyword>
<keyword evidence="1" id="KW-0472">Membrane</keyword>
<organism evidence="2 3">
    <name type="scientific">Candidatus Harrisonbacteria bacterium RIFOXYA1_FULL_48_8</name>
    <dbReference type="NCBI Taxonomy" id="1798411"/>
    <lineage>
        <taxon>Bacteria</taxon>
        <taxon>Candidatus Harrisoniibacteriota</taxon>
    </lineage>
</organism>
<proteinExistence type="predicted"/>
<name>A0A1G1ZWV3_9BACT</name>
<sequence length="87" mass="10150">MTVRRVFLILFLLVLISRAGLAVEIETSVPPNSANNLNQRLQEKEGQLLERERNLKYIWVGGGFLLALVILNYYLDYRRRKRDQNGC</sequence>
<evidence type="ECO:0000313" key="3">
    <source>
        <dbReference type="Proteomes" id="UP000176626"/>
    </source>
</evidence>
<feature type="transmembrane region" description="Helical" evidence="1">
    <location>
        <begin position="57"/>
        <end position="75"/>
    </location>
</feature>
<protein>
    <submittedName>
        <fullName evidence="2">Uncharacterized protein</fullName>
    </submittedName>
</protein>
<accession>A0A1G1ZWV3</accession>
<dbReference type="AlphaFoldDB" id="A0A1G1ZWV3"/>